<proteinExistence type="predicted"/>
<dbReference type="OrthoDB" id="5977668at2759"/>
<dbReference type="GO" id="GO:0016491">
    <property type="term" value="F:oxidoreductase activity"/>
    <property type="evidence" value="ECO:0007669"/>
    <property type="project" value="TreeGrafter"/>
</dbReference>
<dbReference type="AlphaFoldDB" id="A0A317XER9"/>
<dbReference type="PANTHER" id="PTHR42923:SF17">
    <property type="entry name" value="AMINE OXIDASE DOMAIN-CONTAINING PROTEIN"/>
    <property type="match status" value="1"/>
</dbReference>
<dbReference type="InterPro" id="IPR050464">
    <property type="entry name" value="Zeta_carotene_desat/Oxidored"/>
</dbReference>
<evidence type="ECO:0000313" key="2">
    <source>
        <dbReference type="EMBL" id="PWY96845.1"/>
    </source>
</evidence>
<evidence type="ECO:0000313" key="3">
    <source>
        <dbReference type="Proteomes" id="UP000246740"/>
    </source>
</evidence>
<accession>A0A317XER9</accession>
<dbReference type="SUPFAM" id="SSF51905">
    <property type="entry name" value="FAD/NAD(P)-binding domain"/>
    <property type="match status" value="1"/>
</dbReference>
<dbReference type="PANTHER" id="PTHR42923">
    <property type="entry name" value="PROTOPORPHYRINOGEN OXIDASE"/>
    <property type="match status" value="1"/>
</dbReference>
<reference evidence="2 3" key="1">
    <citation type="journal article" date="2018" name="Mol. Biol. Evol.">
        <title>Broad Genomic Sampling Reveals a Smut Pathogenic Ancestry of the Fungal Clade Ustilaginomycotina.</title>
        <authorList>
            <person name="Kijpornyongpan T."/>
            <person name="Mondo S.J."/>
            <person name="Barry K."/>
            <person name="Sandor L."/>
            <person name="Lee J."/>
            <person name="Lipzen A."/>
            <person name="Pangilinan J."/>
            <person name="LaButti K."/>
            <person name="Hainaut M."/>
            <person name="Henrissat B."/>
            <person name="Grigoriev I.V."/>
            <person name="Spatafora J.W."/>
            <person name="Aime M.C."/>
        </authorList>
    </citation>
    <scope>NUCLEOTIDE SEQUENCE [LARGE SCALE GENOMIC DNA]</scope>
    <source>
        <strain evidence="2 3">MCA 3645</strain>
    </source>
</reference>
<organism evidence="2 3">
    <name type="scientific">Testicularia cyperi</name>
    <dbReference type="NCBI Taxonomy" id="1882483"/>
    <lineage>
        <taxon>Eukaryota</taxon>
        <taxon>Fungi</taxon>
        <taxon>Dikarya</taxon>
        <taxon>Basidiomycota</taxon>
        <taxon>Ustilaginomycotina</taxon>
        <taxon>Ustilaginomycetes</taxon>
        <taxon>Ustilaginales</taxon>
        <taxon>Anthracoideaceae</taxon>
        <taxon>Testicularia</taxon>
    </lineage>
</organism>
<feature type="region of interest" description="Disordered" evidence="1">
    <location>
        <begin position="348"/>
        <end position="388"/>
    </location>
</feature>
<dbReference type="InterPro" id="IPR036188">
    <property type="entry name" value="FAD/NAD-bd_sf"/>
</dbReference>
<protein>
    <submittedName>
        <fullName evidence="2">FAD/NAD(P)-binding domain-containing protein</fullName>
    </submittedName>
</protein>
<feature type="compositionally biased region" description="Low complexity" evidence="1">
    <location>
        <begin position="348"/>
        <end position="358"/>
    </location>
</feature>
<dbReference type="Proteomes" id="UP000246740">
    <property type="component" value="Unassembled WGS sequence"/>
</dbReference>
<dbReference type="STRING" id="1882483.A0A317XER9"/>
<keyword evidence="3" id="KW-1185">Reference proteome</keyword>
<evidence type="ECO:0000256" key="1">
    <source>
        <dbReference type="SAM" id="MobiDB-lite"/>
    </source>
</evidence>
<name>A0A317XER9_9BASI</name>
<dbReference type="EMBL" id="KZ819254">
    <property type="protein sequence ID" value="PWY96845.1"/>
    <property type="molecule type" value="Genomic_DNA"/>
</dbReference>
<gene>
    <name evidence="2" type="ORF">BCV70DRAFT_203387</name>
</gene>
<dbReference type="Pfam" id="PF13450">
    <property type="entry name" value="NAD_binding_8"/>
    <property type="match status" value="1"/>
</dbReference>
<sequence length="599" mass="66005">MKVAVVGAGVSGLSAVWALNEYSAHEVHLFEPLPWIGGHANTVEYTSPSGKSTPVDTGFIVFNKVTYPNFLRFLHLTGIRILDSDMSFSVTRWTKSQGYGSFEWAGGSSTALFARATNLFNPGHWRMVWDILRFNHQSVDFLRQVKEGEVSDQEISIGQWLDERGYSHSFRKNYLIPMTASIWSTAPETALASFPAITLLRFMHNHHLLQILDRPQWLTLHNGSKSYVERILSKLPPKRIHQGKDKGAIESAYITKDGKWTIVDATGSKSSGWDRVIFACHADTTVGILQNGLRTNSIGNVDVKDQLKVLQEFKFSDNVAVLHRDERLMPVRKVAWSAWNFLAETIPSTSSTSTSTSSLPPANGIASSSSSIRSVSNGHANGNGHVDGKQVANAANANRQEDVDRVSLTYWMNLLQDLPVDKYGPVLVTLNPSEDAGSPYTPRSELVVKRQSYTHPLYTPETVAAQTRLGPLQGRSGAYYAGAWTNYGFHEDGFSSGLRAAADIPEVYIPFDIRDAERKLPSTKSTATSAFELVDSAAKTPLVVNTVTCALLVLVHLLAVVQFFLSTANLAPHLTKNIATVKDHLRTSLVQNNPRLKAA</sequence>
<dbReference type="Gene3D" id="1.10.3110.10">
    <property type="entry name" value="protoporphyrinogen ix oxidase, domain 3"/>
    <property type="match status" value="1"/>
</dbReference>
<dbReference type="InParanoid" id="A0A317XER9"/>
<feature type="compositionally biased region" description="Low complexity" evidence="1">
    <location>
        <begin position="367"/>
        <end position="376"/>
    </location>
</feature>
<dbReference type="Gene3D" id="3.90.660.20">
    <property type="entry name" value="Protoporphyrinogen oxidase, mitochondrial, domain 2"/>
    <property type="match status" value="1"/>
</dbReference>
<dbReference type="Gene3D" id="3.50.50.60">
    <property type="entry name" value="FAD/NAD(P)-binding domain"/>
    <property type="match status" value="1"/>
</dbReference>